<organism evidence="4 5">
    <name type="scientific">Ruegeria marisflavi</name>
    <dbReference type="NCBI Taxonomy" id="2984152"/>
    <lineage>
        <taxon>Bacteria</taxon>
        <taxon>Pseudomonadati</taxon>
        <taxon>Pseudomonadota</taxon>
        <taxon>Alphaproteobacteria</taxon>
        <taxon>Rhodobacterales</taxon>
        <taxon>Roseobacteraceae</taxon>
        <taxon>Ruegeria</taxon>
    </lineage>
</organism>
<comment type="caution">
    <text evidence="4">The sequence shown here is derived from an EMBL/GenBank/DDBJ whole genome shotgun (WGS) entry which is preliminary data.</text>
</comment>
<reference evidence="4 5" key="1">
    <citation type="submission" date="2022-10" db="EMBL/GenBank/DDBJ databases">
        <title>Ruegeria sp. nov., isolated from ocean surface water.</title>
        <authorList>
            <person name="He W."/>
            <person name="Wang L."/>
            <person name="Zhang D.-F."/>
        </authorList>
    </citation>
    <scope>NUCLEOTIDE SEQUENCE [LARGE SCALE GENOMIC DNA]</scope>
    <source>
        <strain evidence="4 5">WL0004</strain>
    </source>
</reference>
<evidence type="ECO:0000256" key="2">
    <source>
        <dbReference type="ARBA" id="ARBA00022801"/>
    </source>
</evidence>
<feature type="domain" description="Sulfatase N-terminal" evidence="3">
    <location>
        <begin position="153"/>
        <end position="388"/>
    </location>
</feature>
<dbReference type="SUPFAM" id="SSF53649">
    <property type="entry name" value="Alkaline phosphatase-like"/>
    <property type="match status" value="1"/>
</dbReference>
<proteinExistence type="predicted"/>
<dbReference type="Gene3D" id="3.40.720.10">
    <property type="entry name" value="Alkaline Phosphatase, subunit A"/>
    <property type="match status" value="1"/>
</dbReference>
<dbReference type="Pfam" id="PF00884">
    <property type="entry name" value="Sulfatase"/>
    <property type="match status" value="2"/>
</dbReference>
<name>A0ABT2WSC2_9RHOB</name>
<sequence>MTRNILFIMFDQLRWDYLSCYGHPHLHTPHIDRLAARGVRFDRACIQSPICGSSRMSTYTGRYVHSHGASWNGIPLKVGEITMGDHLRKAGMGCWLVGKTHMRADAEGMARLGLEPDSLIGARVAECGFDVFERDDGMLPEGPDGAYDPDGAKTYNEWLRDKGYDSDNPWHDFANSGLDAEGNVLSGWFLKNSPEAANIAEEDSETPYLTGRGIEFMQQAEGPWCCHLSYIKPHWPYIVPEPYSSLYGPEHVLPVVRSEAERQNAHPVLKAFMDTKIGQTFSRQDVREAVIPAYMGLIKQADDQMGRLFAWLEETGRDKDTVIVLTSDHGDFLGDHWMGEKTFFHDTSTRVPLIIYDPSPEADTTRGTVCEALVESIDLAPTFVEIAGGEVAGHILEGESLMPILRGERAGTLRDYVICEYDYSGSPLAKLLGVSVRDAVMFMIADTRWKLIHCEGGFRPLLFDLKNDPQELVDLGESEAHGDVIAGMYDKLFQWARRPSQRTTRSEAQLIEMRGKSGRRGIVLGVYDENDTPLDLTVKYRGRTAKPWQEIAKPKG</sequence>
<dbReference type="Proteomes" id="UP001321014">
    <property type="component" value="Unassembled WGS sequence"/>
</dbReference>
<feature type="domain" description="Sulfatase N-terminal" evidence="3">
    <location>
        <begin position="3"/>
        <end position="104"/>
    </location>
</feature>
<dbReference type="InterPro" id="IPR000917">
    <property type="entry name" value="Sulfatase_N"/>
</dbReference>
<protein>
    <submittedName>
        <fullName evidence="4">Sulfatase-like hydrolase/transferase</fullName>
    </submittedName>
</protein>
<evidence type="ECO:0000313" key="5">
    <source>
        <dbReference type="Proteomes" id="UP001321014"/>
    </source>
</evidence>
<dbReference type="PANTHER" id="PTHR45953:SF1">
    <property type="entry name" value="IDURONATE 2-SULFATASE"/>
    <property type="match status" value="1"/>
</dbReference>
<dbReference type="EMBL" id="JAOVQN010000011">
    <property type="protein sequence ID" value="MCU9838582.1"/>
    <property type="molecule type" value="Genomic_DNA"/>
</dbReference>
<keyword evidence="5" id="KW-1185">Reference proteome</keyword>
<dbReference type="InterPro" id="IPR017850">
    <property type="entry name" value="Alkaline_phosphatase_core_sf"/>
</dbReference>
<keyword evidence="1" id="KW-0479">Metal-binding</keyword>
<dbReference type="RefSeq" id="WP_263388611.1">
    <property type="nucleotide sequence ID" value="NZ_JAOVQN010000011.1"/>
</dbReference>
<accession>A0ABT2WSC2</accession>
<evidence type="ECO:0000259" key="3">
    <source>
        <dbReference type="Pfam" id="PF00884"/>
    </source>
</evidence>
<gene>
    <name evidence="4" type="ORF">OEZ49_12455</name>
</gene>
<evidence type="ECO:0000313" key="4">
    <source>
        <dbReference type="EMBL" id="MCU9838582.1"/>
    </source>
</evidence>
<evidence type="ECO:0000256" key="1">
    <source>
        <dbReference type="ARBA" id="ARBA00022723"/>
    </source>
</evidence>
<keyword evidence="2" id="KW-0378">Hydrolase</keyword>
<dbReference type="PANTHER" id="PTHR45953">
    <property type="entry name" value="IDURONATE 2-SULFATASE"/>
    <property type="match status" value="1"/>
</dbReference>